<gene>
    <name evidence="6" type="ORF">C8E02_0868</name>
</gene>
<dbReference type="AlphaFoldDB" id="A0A495BJM7"/>
<dbReference type="Pfam" id="PF01464">
    <property type="entry name" value="SLT"/>
    <property type="match status" value="1"/>
</dbReference>
<name>A0A495BJM7_VOGIN</name>
<organism evidence="6 7">
    <name type="scientific">Vogesella indigofera</name>
    <name type="common">Pseudomonas indigofera</name>
    <dbReference type="NCBI Taxonomy" id="45465"/>
    <lineage>
        <taxon>Bacteria</taxon>
        <taxon>Pseudomonadati</taxon>
        <taxon>Pseudomonadota</taxon>
        <taxon>Betaproteobacteria</taxon>
        <taxon>Neisseriales</taxon>
        <taxon>Chromobacteriaceae</taxon>
        <taxon>Vogesella</taxon>
    </lineage>
</organism>
<evidence type="ECO:0000256" key="1">
    <source>
        <dbReference type="ARBA" id="ARBA00007734"/>
    </source>
</evidence>
<dbReference type="InterPro" id="IPR023346">
    <property type="entry name" value="Lysozyme-like_dom_sf"/>
</dbReference>
<feature type="domain" description="Transglycosylase SLT" evidence="4">
    <location>
        <begin position="459"/>
        <end position="561"/>
    </location>
</feature>
<dbReference type="PANTHER" id="PTHR37423">
    <property type="entry name" value="SOLUBLE LYTIC MUREIN TRANSGLYCOSYLASE-RELATED"/>
    <property type="match status" value="1"/>
</dbReference>
<keyword evidence="2 3" id="KW-0732">Signal</keyword>
<dbReference type="PANTHER" id="PTHR37423:SF5">
    <property type="entry name" value="SOLUBLE LYTIC MUREIN TRANSGLYCOSYLASE"/>
    <property type="match status" value="1"/>
</dbReference>
<comment type="caution">
    <text evidence="6">The sequence shown here is derived from an EMBL/GenBank/DDBJ whole genome shotgun (WGS) entry which is preliminary data.</text>
</comment>
<evidence type="ECO:0000256" key="3">
    <source>
        <dbReference type="SAM" id="SignalP"/>
    </source>
</evidence>
<feature type="domain" description="Lytic transglycosylase superhelical linker" evidence="5">
    <location>
        <begin position="399"/>
        <end position="437"/>
    </location>
</feature>
<dbReference type="Gene3D" id="1.10.530.10">
    <property type="match status" value="1"/>
</dbReference>
<dbReference type="GO" id="GO:0042597">
    <property type="term" value="C:periplasmic space"/>
    <property type="evidence" value="ECO:0007669"/>
    <property type="project" value="InterPro"/>
</dbReference>
<comment type="similarity">
    <text evidence="1">Belongs to the transglycosylase Slt family.</text>
</comment>
<dbReference type="GO" id="GO:0004553">
    <property type="term" value="F:hydrolase activity, hydrolyzing O-glycosyl compounds"/>
    <property type="evidence" value="ECO:0007669"/>
    <property type="project" value="InterPro"/>
</dbReference>
<dbReference type="InterPro" id="IPR008258">
    <property type="entry name" value="Transglycosylase_SLT_dom_1"/>
</dbReference>
<dbReference type="CDD" id="cd13401">
    <property type="entry name" value="Slt70-like"/>
    <property type="match status" value="1"/>
</dbReference>
<sequence length="614" mass="68462">MTMRHSLSLLAFALLPCFAHAISDSTLLTAREAFRNNDSAQLASLGNGSGDRDPLAAWPGYWQARLALDNGDDNPSRAFISNGGNAFLRERLLNDWVQSLGKRGDWDGILRVAPALSGEARDADSSCWLDVATLNRRQTVASAPDLWQNVRLSDGCARLVEEQAARGVLTPAQTEARMRLLLAGNYLTVARRLAAAANLGERFFTAGGAEQLVQQLLTLGKNNPVAALERAAASEAMFSKAQSGFLYGQLALRSAQRLNMPQALDAFEHADPQQLTDEQWEWWLRAALRQQDWGRLEQLSRRLPETLAGKGAWQYWRARSLQALGRGNEATPLLIKISFEHNYYGLLAKEELGTTLEAPLSRSPTPLTLQRQLLADPDIQHALALFELSLRNNKPEWREDGRRVWRWALRGRNDEQLLAAAEIALERNLYDMAIYAAERTVRTHDFSLRFLTPYRDTTRRYASQLEIDEAWVYGLIRQESRFLNVARSGVGASGLMQLMPATAKWVAGKMGLPSYQVNDVDTNIRLGTWYLRHVLDNLSSHPVLATAAYNAGPGRARGWQAAMPLEGAIYAETIPFTETRDYVQKVMANAVYYAGAFRQPGNTLKSRLGTIPAR</sequence>
<dbReference type="InterPro" id="IPR012289">
    <property type="entry name" value="Lytic_TGlycosylase_superhlx_L"/>
</dbReference>
<dbReference type="SUPFAM" id="SSF53955">
    <property type="entry name" value="Lysozyme-like"/>
    <property type="match status" value="1"/>
</dbReference>
<protein>
    <submittedName>
        <fullName evidence="6">Soluble lytic murein transglycosylase</fullName>
    </submittedName>
</protein>
<evidence type="ECO:0000256" key="2">
    <source>
        <dbReference type="ARBA" id="ARBA00022729"/>
    </source>
</evidence>
<dbReference type="Pfam" id="PF14718">
    <property type="entry name" value="SLT_L"/>
    <property type="match status" value="1"/>
</dbReference>
<dbReference type="InterPro" id="IPR008939">
    <property type="entry name" value="Lytic_TGlycosylase_superhlx_U"/>
</dbReference>
<feature type="signal peptide" evidence="3">
    <location>
        <begin position="1"/>
        <end position="21"/>
    </location>
</feature>
<accession>A0A495BJM7</accession>
<evidence type="ECO:0000313" key="6">
    <source>
        <dbReference type="EMBL" id="RKQ61101.1"/>
    </source>
</evidence>
<dbReference type="Gene3D" id="1.25.20.10">
    <property type="entry name" value="Bacterial muramidases"/>
    <property type="match status" value="1"/>
</dbReference>
<feature type="chain" id="PRO_5019823596" evidence="3">
    <location>
        <begin position="22"/>
        <end position="614"/>
    </location>
</feature>
<evidence type="ECO:0000313" key="7">
    <source>
        <dbReference type="Proteomes" id="UP000279384"/>
    </source>
</evidence>
<dbReference type="EMBL" id="RBID01000011">
    <property type="protein sequence ID" value="RKQ61101.1"/>
    <property type="molecule type" value="Genomic_DNA"/>
</dbReference>
<dbReference type="SUPFAM" id="SSF48435">
    <property type="entry name" value="Bacterial muramidases"/>
    <property type="match status" value="1"/>
</dbReference>
<reference evidence="6 7" key="1">
    <citation type="submission" date="2018-10" db="EMBL/GenBank/DDBJ databases">
        <title>Genomic Encyclopedia of Type Strains, Phase IV (KMG-IV): sequencing the most valuable type-strain genomes for metagenomic binning, comparative biology and taxonomic classification.</title>
        <authorList>
            <person name="Goeker M."/>
        </authorList>
    </citation>
    <scope>NUCLEOTIDE SEQUENCE [LARGE SCALE GENOMIC DNA]</scope>
    <source>
        <strain evidence="6 7">DSM 3303</strain>
    </source>
</reference>
<dbReference type="InterPro" id="IPR037061">
    <property type="entry name" value="Lytic_TGlycoase_superhlx_L_sf"/>
</dbReference>
<proteinExistence type="inferred from homology"/>
<dbReference type="Proteomes" id="UP000279384">
    <property type="component" value="Unassembled WGS sequence"/>
</dbReference>
<evidence type="ECO:0000259" key="5">
    <source>
        <dbReference type="Pfam" id="PF14718"/>
    </source>
</evidence>
<evidence type="ECO:0000259" key="4">
    <source>
        <dbReference type="Pfam" id="PF01464"/>
    </source>
</evidence>
<dbReference type="Gene3D" id="1.10.1240.20">
    <property type="entry name" value="Lytic transglycosylase, superhelical linker domain"/>
    <property type="match status" value="1"/>
</dbReference>